<feature type="transmembrane region" description="Helical" evidence="1">
    <location>
        <begin position="53"/>
        <end position="76"/>
    </location>
</feature>
<keyword evidence="1" id="KW-1133">Transmembrane helix</keyword>
<evidence type="ECO:0000313" key="3">
    <source>
        <dbReference type="Proteomes" id="UP000007798"/>
    </source>
</evidence>
<proteinExistence type="predicted"/>
<feature type="transmembrane region" description="Helical" evidence="1">
    <location>
        <begin position="109"/>
        <end position="127"/>
    </location>
</feature>
<dbReference type="Proteomes" id="UP000007798">
    <property type="component" value="Unassembled WGS sequence"/>
</dbReference>
<keyword evidence="3" id="KW-1185">Reference proteome</keyword>
<dbReference type="KEGG" id="dwi:26529283"/>
<name>A0A0Q9WQA9_DROWI</name>
<dbReference type="OrthoDB" id="7870794at2759"/>
<gene>
    <name evidence="2" type="primary">Dwil\GK27281</name>
    <name evidence="2" type="ORF">Dwil_GK27281</name>
</gene>
<keyword evidence="1" id="KW-0812">Transmembrane</keyword>
<feature type="transmembrane region" description="Helical" evidence="1">
    <location>
        <begin position="139"/>
        <end position="161"/>
    </location>
</feature>
<feature type="transmembrane region" description="Helical" evidence="1">
    <location>
        <begin position="173"/>
        <end position="194"/>
    </location>
</feature>
<dbReference type="AlphaFoldDB" id="A0A0Q9WQA9"/>
<feature type="transmembrane region" description="Helical" evidence="1">
    <location>
        <begin position="206"/>
        <end position="226"/>
    </location>
</feature>
<keyword evidence="1" id="KW-0472">Membrane</keyword>
<feature type="transmembrane region" description="Helical" evidence="1">
    <location>
        <begin position="82"/>
        <end position="102"/>
    </location>
</feature>
<dbReference type="InParanoid" id="A0A0Q9WQA9"/>
<feature type="transmembrane region" description="Helical" evidence="1">
    <location>
        <begin position="20"/>
        <end position="41"/>
    </location>
</feature>
<dbReference type="eggNOG" id="ENOG502S4P2">
    <property type="taxonomic scope" value="Eukaryota"/>
</dbReference>
<accession>A0A0Q9WQA9</accession>
<organism evidence="2 3">
    <name type="scientific">Drosophila willistoni</name>
    <name type="common">Fruit fly</name>
    <dbReference type="NCBI Taxonomy" id="7260"/>
    <lineage>
        <taxon>Eukaryota</taxon>
        <taxon>Metazoa</taxon>
        <taxon>Ecdysozoa</taxon>
        <taxon>Arthropoda</taxon>
        <taxon>Hexapoda</taxon>
        <taxon>Insecta</taxon>
        <taxon>Pterygota</taxon>
        <taxon>Neoptera</taxon>
        <taxon>Endopterygota</taxon>
        <taxon>Diptera</taxon>
        <taxon>Brachycera</taxon>
        <taxon>Muscomorpha</taxon>
        <taxon>Ephydroidea</taxon>
        <taxon>Drosophilidae</taxon>
        <taxon>Drosophila</taxon>
        <taxon>Sophophora</taxon>
    </lineage>
</organism>
<evidence type="ECO:0000313" key="2">
    <source>
        <dbReference type="EMBL" id="KRF98388.1"/>
    </source>
</evidence>
<evidence type="ECO:0000256" key="1">
    <source>
        <dbReference type="SAM" id="Phobius"/>
    </source>
</evidence>
<dbReference type="EMBL" id="CH963857">
    <property type="protein sequence ID" value="KRF98388.1"/>
    <property type="molecule type" value="Genomic_DNA"/>
</dbReference>
<protein>
    <submittedName>
        <fullName evidence="2">Uncharacterized protein</fullName>
    </submittedName>
</protein>
<reference evidence="2 3" key="1">
    <citation type="journal article" date="2007" name="Nature">
        <title>Evolution of genes and genomes on the Drosophila phylogeny.</title>
        <authorList>
            <consortium name="Drosophila 12 Genomes Consortium"/>
            <person name="Clark A.G."/>
            <person name="Eisen M.B."/>
            <person name="Smith D.R."/>
            <person name="Bergman C.M."/>
            <person name="Oliver B."/>
            <person name="Markow T.A."/>
            <person name="Kaufman T.C."/>
            <person name="Kellis M."/>
            <person name="Gelbart W."/>
            <person name="Iyer V.N."/>
            <person name="Pollard D.A."/>
            <person name="Sackton T.B."/>
            <person name="Larracuente A.M."/>
            <person name="Singh N.D."/>
            <person name="Abad J.P."/>
            <person name="Abt D.N."/>
            <person name="Adryan B."/>
            <person name="Aguade M."/>
            <person name="Akashi H."/>
            <person name="Anderson W.W."/>
            <person name="Aquadro C.F."/>
            <person name="Ardell D.H."/>
            <person name="Arguello R."/>
            <person name="Artieri C.G."/>
            <person name="Barbash D.A."/>
            <person name="Barker D."/>
            <person name="Barsanti P."/>
            <person name="Batterham P."/>
            <person name="Batzoglou S."/>
            <person name="Begun D."/>
            <person name="Bhutkar A."/>
            <person name="Blanco E."/>
            <person name="Bosak S.A."/>
            <person name="Bradley R.K."/>
            <person name="Brand A.D."/>
            <person name="Brent M.R."/>
            <person name="Brooks A.N."/>
            <person name="Brown R.H."/>
            <person name="Butlin R.K."/>
            <person name="Caggese C."/>
            <person name="Calvi B.R."/>
            <person name="Bernardo de Carvalho A."/>
            <person name="Caspi A."/>
            <person name="Castrezana S."/>
            <person name="Celniker S.E."/>
            <person name="Chang J.L."/>
            <person name="Chapple C."/>
            <person name="Chatterji S."/>
            <person name="Chinwalla A."/>
            <person name="Civetta A."/>
            <person name="Clifton S.W."/>
            <person name="Comeron J.M."/>
            <person name="Costello J.C."/>
            <person name="Coyne J.A."/>
            <person name="Daub J."/>
            <person name="David R.G."/>
            <person name="Delcher A.L."/>
            <person name="Delehaunty K."/>
            <person name="Do C.B."/>
            <person name="Ebling H."/>
            <person name="Edwards K."/>
            <person name="Eickbush T."/>
            <person name="Evans J.D."/>
            <person name="Filipski A."/>
            <person name="Findeiss S."/>
            <person name="Freyhult E."/>
            <person name="Fulton L."/>
            <person name="Fulton R."/>
            <person name="Garcia A.C."/>
            <person name="Gardiner A."/>
            <person name="Garfield D.A."/>
            <person name="Garvin B.E."/>
            <person name="Gibson G."/>
            <person name="Gilbert D."/>
            <person name="Gnerre S."/>
            <person name="Godfrey J."/>
            <person name="Good R."/>
            <person name="Gotea V."/>
            <person name="Gravely B."/>
            <person name="Greenberg A.J."/>
            <person name="Griffiths-Jones S."/>
            <person name="Gross S."/>
            <person name="Guigo R."/>
            <person name="Gustafson E.A."/>
            <person name="Haerty W."/>
            <person name="Hahn M.W."/>
            <person name="Halligan D.L."/>
            <person name="Halpern A.L."/>
            <person name="Halter G.M."/>
            <person name="Han M.V."/>
            <person name="Heger A."/>
            <person name="Hillier L."/>
            <person name="Hinrichs A.S."/>
            <person name="Holmes I."/>
            <person name="Hoskins R.A."/>
            <person name="Hubisz M.J."/>
            <person name="Hultmark D."/>
            <person name="Huntley M.A."/>
            <person name="Jaffe D.B."/>
            <person name="Jagadeeshan S."/>
            <person name="Jeck W.R."/>
            <person name="Johnson J."/>
            <person name="Jones C.D."/>
            <person name="Jordan W.C."/>
            <person name="Karpen G.H."/>
            <person name="Kataoka E."/>
            <person name="Keightley P.D."/>
            <person name="Kheradpour P."/>
            <person name="Kirkness E.F."/>
            <person name="Koerich L.B."/>
            <person name="Kristiansen K."/>
            <person name="Kudrna D."/>
            <person name="Kulathinal R.J."/>
            <person name="Kumar S."/>
            <person name="Kwok R."/>
            <person name="Lander E."/>
            <person name="Langley C.H."/>
            <person name="Lapoint R."/>
            <person name="Lazzaro B.P."/>
            <person name="Lee S.J."/>
            <person name="Levesque L."/>
            <person name="Li R."/>
            <person name="Lin C.F."/>
            <person name="Lin M.F."/>
            <person name="Lindblad-Toh K."/>
            <person name="Llopart A."/>
            <person name="Long M."/>
            <person name="Low L."/>
            <person name="Lozovsky E."/>
            <person name="Lu J."/>
            <person name="Luo M."/>
            <person name="Machado C.A."/>
            <person name="Makalowski W."/>
            <person name="Marzo M."/>
            <person name="Matsuda M."/>
            <person name="Matzkin L."/>
            <person name="McAllister B."/>
            <person name="McBride C.S."/>
            <person name="McKernan B."/>
            <person name="McKernan K."/>
            <person name="Mendez-Lago M."/>
            <person name="Minx P."/>
            <person name="Mollenhauer M.U."/>
            <person name="Montooth K."/>
            <person name="Mount S.M."/>
            <person name="Mu X."/>
            <person name="Myers E."/>
            <person name="Negre B."/>
            <person name="Newfeld S."/>
            <person name="Nielsen R."/>
            <person name="Noor M.A."/>
            <person name="O'Grady P."/>
            <person name="Pachter L."/>
            <person name="Papaceit M."/>
            <person name="Parisi M.J."/>
            <person name="Parisi M."/>
            <person name="Parts L."/>
            <person name="Pedersen J.S."/>
            <person name="Pesole G."/>
            <person name="Phillippy A.M."/>
            <person name="Ponting C.P."/>
            <person name="Pop M."/>
            <person name="Porcelli D."/>
            <person name="Powell J.R."/>
            <person name="Prohaska S."/>
            <person name="Pruitt K."/>
            <person name="Puig M."/>
            <person name="Quesneville H."/>
            <person name="Ram K.R."/>
            <person name="Rand D."/>
            <person name="Rasmussen M.D."/>
            <person name="Reed L.K."/>
            <person name="Reenan R."/>
            <person name="Reily A."/>
            <person name="Remington K.A."/>
            <person name="Rieger T.T."/>
            <person name="Ritchie M.G."/>
            <person name="Robin C."/>
            <person name="Rogers Y.H."/>
            <person name="Rohde C."/>
            <person name="Rozas J."/>
            <person name="Rubenfield M.J."/>
            <person name="Ruiz A."/>
            <person name="Russo S."/>
            <person name="Salzberg S.L."/>
            <person name="Sanchez-Gracia A."/>
            <person name="Saranga D.J."/>
            <person name="Sato H."/>
            <person name="Schaeffer S.W."/>
            <person name="Schatz M.C."/>
            <person name="Schlenke T."/>
            <person name="Schwartz R."/>
            <person name="Segarra C."/>
            <person name="Singh R.S."/>
            <person name="Sirot L."/>
            <person name="Sirota M."/>
            <person name="Sisneros N.B."/>
            <person name="Smith C.D."/>
            <person name="Smith T.F."/>
            <person name="Spieth J."/>
            <person name="Stage D.E."/>
            <person name="Stark A."/>
            <person name="Stephan W."/>
            <person name="Strausberg R.L."/>
            <person name="Strempel S."/>
            <person name="Sturgill D."/>
            <person name="Sutton G."/>
            <person name="Sutton G.G."/>
            <person name="Tao W."/>
            <person name="Teichmann S."/>
            <person name="Tobari Y.N."/>
            <person name="Tomimura Y."/>
            <person name="Tsolas J.M."/>
            <person name="Valente V.L."/>
            <person name="Venter E."/>
            <person name="Venter J.C."/>
            <person name="Vicario S."/>
            <person name="Vieira F.G."/>
            <person name="Vilella A.J."/>
            <person name="Villasante A."/>
            <person name="Walenz B."/>
            <person name="Wang J."/>
            <person name="Wasserman M."/>
            <person name="Watts T."/>
            <person name="Wilson D."/>
            <person name="Wilson R.K."/>
            <person name="Wing R.A."/>
            <person name="Wolfner M.F."/>
            <person name="Wong A."/>
            <person name="Wong G.K."/>
            <person name="Wu C.I."/>
            <person name="Wu G."/>
            <person name="Yamamoto D."/>
            <person name="Yang H.P."/>
            <person name="Yang S.P."/>
            <person name="Yorke J.A."/>
            <person name="Yoshida K."/>
            <person name="Zdobnov E."/>
            <person name="Zhang P."/>
            <person name="Zhang Y."/>
            <person name="Zimin A.V."/>
            <person name="Baldwin J."/>
            <person name="Abdouelleil A."/>
            <person name="Abdulkadir J."/>
            <person name="Abebe A."/>
            <person name="Abera B."/>
            <person name="Abreu J."/>
            <person name="Acer S.C."/>
            <person name="Aftuck L."/>
            <person name="Alexander A."/>
            <person name="An P."/>
            <person name="Anderson E."/>
            <person name="Anderson S."/>
            <person name="Arachi H."/>
            <person name="Azer M."/>
            <person name="Bachantsang P."/>
            <person name="Barry A."/>
            <person name="Bayul T."/>
            <person name="Berlin A."/>
            <person name="Bessette D."/>
            <person name="Bloom T."/>
            <person name="Blye J."/>
            <person name="Boguslavskiy L."/>
            <person name="Bonnet C."/>
            <person name="Boukhgalter B."/>
            <person name="Bourzgui I."/>
            <person name="Brown A."/>
            <person name="Cahill P."/>
            <person name="Channer S."/>
            <person name="Cheshatsang Y."/>
            <person name="Chuda L."/>
            <person name="Citroen M."/>
            <person name="Collymore A."/>
            <person name="Cooke P."/>
            <person name="Costello M."/>
            <person name="D'Aco K."/>
            <person name="Daza R."/>
            <person name="De Haan G."/>
            <person name="DeGray S."/>
            <person name="DeMaso C."/>
            <person name="Dhargay N."/>
            <person name="Dooley K."/>
            <person name="Dooley E."/>
            <person name="Doricent M."/>
            <person name="Dorje P."/>
            <person name="Dorjee K."/>
            <person name="Dupes A."/>
            <person name="Elong R."/>
            <person name="Falk J."/>
            <person name="Farina A."/>
            <person name="Faro S."/>
            <person name="Ferguson D."/>
            <person name="Fisher S."/>
            <person name="Foley C.D."/>
            <person name="Franke A."/>
            <person name="Friedrich D."/>
            <person name="Gadbois L."/>
            <person name="Gearin G."/>
            <person name="Gearin C.R."/>
            <person name="Giannoukos G."/>
            <person name="Goode T."/>
            <person name="Graham J."/>
            <person name="Grandbois E."/>
            <person name="Grewal S."/>
            <person name="Gyaltsen K."/>
            <person name="Hafez N."/>
            <person name="Hagos B."/>
            <person name="Hall J."/>
            <person name="Henson C."/>
            <person name="Hollinger A."/>
            <person name="Honan T."/>
            <person name="Huard M.D."/>
            <person name="Hughes L."/>
            <person name="Hurhula B."/>
            <person name="Husby M.E."/>
            <person name="Kamat A."/>
            <person name="Kanga B."/>
            <person name="Kashin S."/>
            <person name="Khazanovich D."/>
            <person name="Kisner P."/>
            <person name="Lance K."/>
            <person name="Lara M."/>
            <person name="Lee W."/>
            <person name="Lennon N."/>
            <person name="Letendre F."/>
            <person name="LeVine R."/>
            <person name="Lipovsky A."/>
            <person name="Liu X."/>
            <person name="Liu J."/>
            <person name="Liu S."/>
            <person name="Lokyitsang T."/>
            <person name="Lokyitsang Y."/>
            <person name="Lubonja R."/>
            <person name="Lui A."/>
            <person name="MacDonald P."/>
            <person name="Magnisalis V."/>
            <person name="Maru K."/>
            <person name="Matthews C."/>
            <person name="McCusker W."/>
            <person name="McDonough S."/>
            <person name="Mehta T."/>
            <person name="Meldrim J."/>
            <person name="Meneus L."/>
            <person name="Mihai O."/>
            <person name="Mihalev A."/>
            <person name="Mihova T."/>
            <person name="Mittelman R."/>
            <person name="Mlenga V."/>
            <person name="Montmayeur A."/>
            <person name="Mulrain L."/>
            <person name="Navidi A."/>
            <person name="Naylor J."/>
            <person name="Negash T."/>
            <person name="Nguyen T."/>
            <person name="Nguyen N."/>
            <person name="Nicol R."/>
            <person name="Norbu C."/>
            <person name="Norbu N."/>
            <person name="Novod N."/>
            <person name="O'Neill B."/>
            <person name="Osman S."/>
            <person name="Markiewicz E."/>
            <person name="Oyono O.L."/>
            <person name="Patti C."/>
            <person name="Phunkhang P."/>
            <person name="Pierre F."/>
            <person name="Priest M."/>
            <person name="Raghuraman S."/>
            <person name="Rege F."/>
            <person name="Reyes R."/>
            <person name="Rise C."/>
            <person name="Rogov P."/>
            <person name="Ross K."/>
            <person name="Ryan E."/>
            <person name="Settipalli S."/>
            <person name="Shea T."/>
            <person name="Sherpa N."/>
            <person name="Shi L."/>
            <person name="Shih D."/>
            <person name="Sparrow T."/>
            <person name="Spaulding J."/>
            <person name="Stalker J."/>
            <person name="Stange-Thomann N."/>
            <person name="Stavropoulos S."/>
            <person name="Stone C."/>
            <person name="Strader C."/>
            <person name="Tesfaye S."/>
            <person name="Thomson T."/>
            <person name="Thoulutsang Y."/>
            <person name="Thoulutsang D."/>
            <person name="Topham K."/>
            <person name="Topping I."/>
            <person name="Tsamla T."/>
            <person name="Vassiliev H."/>
            <person name="Vo A."/>
            <person name="Wangchuk T."/>
            <person name="Wangdi T."/>
            <person name="Weiand M."/>
            <person name="Wilkinson J."/>
            <person name="Wilson A."/>
            <person name="Yadav S."/>
            <person name="Young G."/>
            <person name="Yu Q."/>
            <person name="Zembek L."/>
            <person name="Zhong D."/>
            <person name="Zimmer A."/>
            <person name="Zwirko Z."/>
            <person name="Jaffe D.B."/>
            <person name="Alvarez P."/>
            <person name="Brockman W."/>
            <person name="Butler J."/>
            <person name="Chin C."/>
            <person name="Gnerre S."/>
            <person name="Grabherr M."/>
            <person name="Kleber M."/>
            <person name="Mauceli E."/>
            <person name="MacCallum I."/>
        </authorList>
    </citation>
    <scope>NUCLEOTIDE SEQUENCE [LARGE SCALE GENOMIC DNA]</scope>
    <source>
        <strain evidence="3">Tucson 14030-0811.24</strain>
    </source>
</reference>
<sequence length="256" mass="28832">MPKIINTIVDSWRSPKGFLYWQIFGVALIFILISMILLISFGSAITTFGQRNCPAAVTFITGGLLTFCIYVNLLFLRREFPFNWVCSSCIGLLLALGVASVLHGENINYYILLTIEIISIMSLIFVMGSWRPPLFHPGIFIILATISLVSLVYLVMSLIAAACSDCDDDMPIWITHCVLWLLMLPLLLFQSQVINGRWSNYTVPATDAPLCSLCILIDYLAIYAFLHSAYDIEYAFHYIGVKNNLKHLKRVMDADV</sequence>